<dbReference type="Gene3D" id="3.90.228.10">
    <property type="match status" value="1"/>
</dbReference>
<dbReference type="Proteomes" id="UP001209878">
    <property type="component" value="Unassembled WGS sequence"/>
</dbReference>
<dbReference type="SUPFAM" id="SSF56399">
    <property type="entry name" value="ADP-ribosylation"/>
    <property type="match status" value="1"/>
</dbReference>
<sequence>MVQGTWDSSKASRGHDAQGLSHTSIEVTSVEQIENSHLYQVYEHKKKEFCMGAAKGSFEKVTSNPGETDVLTSTLGISKLDDQLIPEINEYFLFHGVQQEFIDAIQGQGIDFRLNSRAMFGKGAYFAESSTKADQYADKIDARTQGPHSMFLCKVILGHSHIVKMPNKDLVRPPCLHHCQGACSHGMSEFCDSVMGTHRDNGQRLLFREFVIFGQNQIYPAFLITYKRK</sequence>
<feature type="domain" description="PARP catalytic" evidence="3">
    <location>
        <begin position="1"/>
        <end position="229"/>
    </location>
</feature>
<feature type="compositionally biased region" description="Polar residues" evidence="2">
    <location>
        <begin position="1"/>
        <end position="11"/>
    </location>
</feature>
<evidence type="ECO:0000256" key="2">
    <source>
        <dbReference type="SAM" id="MobiDB-lite"/>
    </source>
</evidence>
<organism evidence="4 5">
    <name type="scientific">Ridgeia piscesae</name>
    <name type="common">Tubeworm</name>
    <dbReference type="NCBI Taxonomy" id="27915"/>
    <lineage>
        <taxon>Eukaryota</taxon>
        <taxon>Metazoa</taxon>
        <taxon>Spiralia</taxon>
        <taxon>Lophotrochozoa</taxon>
        <taxon>Annelida</taxon>
        <taxon>Polychaeta</taxon>
        <taxon>Sedentaria</taxon>
        <taxon>Canalipalpata</taxon>
        <taxon>Sabellida</taxon>
        <taxon>Siboglinidae</taxon>
        <taxon>Ridgeia</taxon>
    </lineage>
</organism>
<dbReference type="GO" id="GO:0003950">
    <property type="term" value="F:NAD+ poly-ADP-ribosyltransferase activity"/>
    <property type="evidence" value="ECO:0007669"/>
    <property type="project" value="UniProtKB-UniRule"/>
</dbReference>
<protein>
    <recommendedName>
        <fullName evidence="1">Poly [ADP-ribose] polymerase</fullName>
        <shortName evidence="1">PARP</shortName>
        <ecNumber evidence="1">2.4.2.-</ecNumber>
    </recommendedName>
</protein>
<feature type="region of interest" description="Disordered" evidence="2">
    <location>
        <begin position="1"/>
        <end position="21"/>
    </location>
</feature>
<comment type="caution">
    <text evidence="4">The sequence shown here is derived from an EMBL/GenBank/DDBJ whole genome shotgun (WGS) entry which is preliminary data.</text>
</comment>
<dbReference type="InterPro" id="IPR051712">
    <property type="entry name" value="ARTD-AVP"/>
</dbReference>
<keyword evidence="1" id="KW-0520">NAD</keyword>
<keyword evidence="1" id="KW-0808">Transferase</keyword>
<dbReference type="GO" id="GO:1990404">
    <property type="term" value="F:NAD+-protein mono-ADP-ribosyltransferase activity"/>
    <property type="evidence" value="ECO:0007669"/>
    <property type="project" value="TreeGrafter"/>
</dbReference>
<dbReference type="PANTHER" id="PTHR45740:SF2">
    <property type="entry name" value="POLY [ADP-RIBOSE] POLYMERASE"/>
    <property type="match status" value="1"/>
</dbReference>
<dbReference type="GO" id="GO:0005634">
    <property type="term" value="C:nucleus"/>
    <property type="evidence" value="ECO:0007669"/>
    <property type="project" value="TreeGrafter"/>
</dbReference>
<dbReference type="Pfam" id="PF00644">
    <property type="entry name" value="PARP"/>
    <property type="match status" value="1"/>
</dbReference>
<accession>A0AAD9N7T4</accession>
<evidence type="ECO:0000313" key="5">
    <source>
        <dbReference type="Proteomes" id="UP001209878"/>
    </source>
</evidence>
<evidence type="ECO:0000259" key="3">
    <source>
        <dbReference type="PROSITE" id="PS51059"/>
    </source>
</evidence>
<dbReference type="PANTHER" id="PTHR45740">
    <property type="entry name" value="POLY [ADP-RIBOSE] POLYMERASE"/>
    <property type="match status" value="1"/>
</dbReference>
<name>A0AAD9N7T4_RIDPI</name>
<proteinExistence type="predicted"/>
<evidence type="ECO:0000256" key="1">
    <source>
        <dbReference type="RuleBase" id="RU362114"/>
    </source>
</evidence>
<reference evidence="4" key="1">
    <citation type="journal article" date="2023" name="Mol. Biol. Evol.">
        <title>Third-Generation Sequencing Reveals the Adaptive Role of the Epigenome in Three Deep-Sea Polychaetes.</title>
        <authorList>
            <person name="Perez M."/>
            <person name="Aroh O."/>
            <person name="Sun Y."/>
            <person name="Lan Y."/>
            <person name="Juniper S.K."/>
            <person name="Young C.R."/>
            <person name="Angers B."/>
            <person name="Qian P.Y."/>
        </authorList>
    </citation>
    <scope>NUCLEOTIDE SEQUENCE</scope>
    <source>
        <strain evidence="4">R07B-5</strain>
    </source>
</reference>
<dbReference type="EC" id="2.4.2.-" evidence="1"/>
<gene>
    <name evidence="4" type="ORF">NP493_1787g00000</name>
</gene>
<dbReference type="EMBL" id="JAODUO010001784">
    <property type="protein sequence ID" value="KAK2158603.1"/>
    <property type="molecule type" value="Genomic_DNA"/>
</dbReference>
<keyword evidence="1" id="KW-0328">Glycosyltransferase</keyword>
<dbReference type="PROSITE" id="PS51059">
    <property type="entry name" value="PARP_CATALYTIC"/>
    <property type="match status" value="1"/>
</dbReference>
<dbReference type="AlphaFoldDB" id="A0AAD9N7T4"/>
<keyword evidence="5" id="KW-1185">Reference proteome</keyword>
<evidence type="ECO:0000313" key="4">
    <source>
        <dbReference type="EMBL" id="KAK2158603.1"/>
    </source>
</evidence>
<dbReference type="InterPro" id="IPR012317">
    <property type="entry name" value="Poly(ADP-ribose)pol_cat_dom"/>
</dbReference>